<organism evidence="5 6">
    <name type="scientific">Manduca sexta</name>
    <name type="common">Tobacco hawkmoth</name>
    <name type="synonym">Tobacco hornworm</name>
    <dbReference type="NCBI Taxonomy" id="7130"/>
    <lineage>
        <taxon>Eukaryota</taxon>
        <taxon>Metazoa</taxon>
        <taxon>Ecdysozoa</taxon>
        <taxon>Arthropoda</taxon>
        <taxon>Hexapoda</taxon>
        <taxon>Insecta</taxon>
        <taxon>Pterygota</taxon>
        <taxon>Neoptera</taxon>
        <taxon>Endopterygota</taxon>
        <taxon>Lepidoptera</taxon>
        <taxon>Glossata</taxon>
        <taxon>Ditrysia</taxon>
        <taxon>Bombycoidea</taxon>
        <taxon>Sphingidae</taxon>
        <taxon>Sphinginae</taxon>
        <taxon>Sphingini</taxon>
        <taxon>Manduca</taxon>
    </lineage>
</organism>
<dbReference type="AlphaFoldDB" id="A0A922CCW1"/>
<evidence type="ECO:0000313" key="6">
    <source>
        <dbReference type="Proteomes" id="UP000791440"/>
    </source>
</evidence>
<gene>
    <name evidence="5" type="ORF">O3G_MSEX001499</name>
</gene>
<keyword evidence="1 4" id="KW-0732">Signal</keyword>
<dbReference type="InterPro" id="IPR038606">
    <property type="entry name" value="To_sf"/>
</dbReference>
<proteinExistence type="inferred from homology"/>
<reference evidence="5" key="2">
    <citation type="submission" date="2020-12" db="EMBL/GenBank/DDBJ databases">
        <authorList>
            <person name="Kanost M."/>
        </authorList>
    </citation>
    <scope>NUCLEOTIDE SEQUENCE</scope>
</reference>
<evidence type="ECO:0000256" key="3">
    <source>
        <dbReference type="ARBA" id="ARBA00060902"/>
    </source>
</evidence>
<dbReference type="Proteomes" id="UP000791440">
    <property type="component" value="Unassembled WGS sequence"/>
</dbReference>
<evidence type="ECO:0000256" key="2">
    <source>
        <dbReference type="ARBA" id="ARBA00023108"/>
    </source>
</evidence>
<accession>A0A922CCW1</accession>
<dbReference type="FunFam" id="3.15.10.30:FF:000001">
    <property type="entry name" value="Takeout-like protein 1"/>
    <property type="match status" value="1"/>
</dbReference>
<reference evidence="5" key="1">
    <citation type="journal article" date="2016" name="Insect Biochem. Mol. Biol.">
        <title>Multifaceted biological insights from a draft genome sequence of the tobacco hornworm moth, Manduca sexta.</title>
        <authorList>
            <person name="Kanost M.R."/>
            <person name="Arrese E.L."/>
            <person name="Cao X."/>
            <person name="Chen Y.R."/>
            <person name="Chellapilla S."/>
            <person name="Goldsmith M.R."/>
            <person name="Grosse-Wilde E."/>
            <person name="Heckel D.G."/>
            <person name="Herndon N."/>
            <person name="Jiang H."/>
            <person name="Papanicolaou A."/>
            <person name="Qu J."/>
            <person name="Soulages J.L."/>
            <person name="Vogel H."/>
            <person name="Walters J."/>
            <person name="Waterhouse R.M."/>
            <person name="Ahn S.J."/>
            <person name="Almeida F.C."/>
            <person name="An C."/>
            <person name="Aqrawi P."/>
            <person name="Bretschneider A."/>
            <person name="Bryant W.B."/>
            <person name="Bucks S."/>
            <person name="Chao H."/>
            <person name="Chevignon G."/>
            <person name="Christen J.M."/>
            <person name="Clarke D.F."/>
            <person name="Dittmer N.T."/>
            <person name="Ferguson L.C.F."/>
            <person name="Garavelou S."/>
            <person name="Gordon K.H.J."/>
            <person name="Gunaratna R.T."/>
            <person name="Han Y."/>
            <person name="Hauser F."/>
            <person name="He Y."/>
            <person name="Heidel-Fischer H."/>
            <person name="Hirsh A."/>
            <person name="Hu Y."/>
            <person name="Jiang H."/>
            <person name="Kalra D."/>
            <person name="Klinner C."/>
            <person name="Konig C."/>
            <person name="Kovar C."/>
            <person name="Kroll A.R."/>
            <person name="Kuwar S.S."/>
            <person name="Lee S.L."/>
            <person name="Lehman R."/>
            <person name="Li K."/>
            <person name="Li Z."/>
            <person name="Liang H."/>
            <person name="Lovelace S."/>
            <person name="Lu Z."/>
            <person name="Mansfield J.H."/>
            <person name="McCulloch K.J."/>
            <person name="Mathew T."/>
            <person name="Morton B."/>
            <person name="Muzny D.M."/>
            <person name="Neunemann D."/>
            <person name="Ongeri F."/>
            <person name="Pauchet Y."/>
            <person name="Pu L.L."/>
            <person name="Pyrousis I."/>
            <person name="Rao X.J."/>
            <person name="Redding A."/>
            <person name="Roesel C."/>
            <person name="Sanchez-Gracia A."/>
            <person name="Schaack S."/>
            <person name="Shukla A."/>
            <person name="Tetreau G."/>
            <person name="Wang Y."/>
            <person name="Xiong G.H."/>
            <person name="Traut W."/>
            <person name="Walsh T.K."/>
            <person name="Worley K.C."/>
            <person name="Wu D."/>
            <person name="Wu W."/>
            <person name="Wu Y.Q."/>
            <person name="Zhang X."/>
            <person name="Zou Z."/>
            <person name="Zucker H."/>
            <person name="Briscoe A.D."/>
            <person name="Burmester T."/>
            <person name="Clem R.J."/>
            <person name="Feyereisen R."/>
            <person name="Grimmelikhuijzen C.J.P."/>
            <person name="Hamodrakas S.J."/>
            <person name="Hansson B.S."/>
            <person name="Huguet E."/>
            <person name="Jermiin L.S."/>
            <person name="Lan Q."/>
            <person name="Lehman H.K."/>
            <person name="Lorenzen M."/>
            <person name="Merzendorfer H."/>
            <person name="Michalopoulos I."/>
            <person name="Morton D.B."/>
            <person name="Muthukrishnan S."/>
            <person name="Oakeshott J.G."/>
            <person name="Palmer W."/>
            <person name="Park Y."/>
            <person name="Passarelli A.L."/>
            <person name="Rozas J."/>
            <person name="Schwartz L.M."/>
            <person name="Smith W."/>
            <person name="Southgate A."/>
            <person name="Vilcinskas A."/>
            <person name="Vogt R."/>
            <person name="Wang P."/>
            <person name="Werren J."/>
            <person name="Yu X.Q."/>
            <person name="Zhou J.J."/>
            <person name="Brown S.J."/>
            <person name="Scherer S.E."/>
            <person name="Richards S."/>
            <person name="Blissard G.W."/>
        </authorList>
    </citation>
    <scope>NUCLEOTIDE SEQUENCE</scope>
</reference>
<keyword evidence="6" id="KW-1185">Reference proteome</keyword>
<protein>
    <submittedName>
        <fullName evidence="5">Uncharacterized protein</fullName>
    </submittedName>
</protein>
<dbReference type="Pfam" id="PF06585">
    <property type="entry name" value="JHBP"/>
    <property type="match status" value="1"/>
</dbReference>
<dbReference type="GO" id="GO:0007623">
    <property type="term" value="P:circadian rhythm"/>
    <property type="evidence" value="ECO:0007669"/>
    <property type="project" value="UniProtKB-ARBA"/>
</dbReference>
<sequence length="237" mass="26072">MLRYACFLSVILAVRSASAPFIKPCKDADNACTLASAQAALPHFAPGIPELGVKSLDPLYFDVIKGDQGGLQLTFRDTTVTGMKGCTIEAIKSDQSKGKQQLAVKCSVDLTGDYKLDGQLLIFPIKGEGKYHINIRDIIIKAHTDVVTVTGADGQPHWHIKAWKHTYETKTGAKFNFDNLFNGNKVLAQPVEEFVNNNWQEVMKEVAPPIVHAIVSRVVEAVEAFYKAIPADQLYIQ</sequence>
<dbReference type="SMART" id="SM00700">
    <property type="entry name" value="JHBP"/>
    <property type="match status" value="1"/>
</dbReference>
<dbReference type="InterPro" id="IPR010562">
    <property type="entry name" value="Haemolymph_juvenile_hormone-bd"/>
</dbReference>
<evidence type="ECO:0000256" key="1">
    <source>
        <dbReference type="ARBA" id="ARBA00022729"/>
    </source>
</evidence>
<evidence type="ECO:0000256" key="4">
    <source>
        <dbReference type="SAM" id="SignalP"/>
    </source>
</evidence>
<name>A0A922CCW1_MANSE</name>
<dbReference type="GO" id="GO:0005615">
    <property type="term" value="C:extracellular space"/>
    <property type="evidence" value="ECO:0007669"/>
    <property type="project" value="TreeGrafter"/>
</dbReference>
<keyword evidence="2" id="KW-0090">Biological rhythms</keyword>
<dbReference type="Gene3D" id="3.15.10.30">
    <property type="entry name" value="Haemolymph juvenile hormone binding protein"/>
    <property type="match status" value="1"/>
</dbReference>
<dbReference type="PANTHER" id="PTHR11008">
    <property type="entry name" value="PROTEIN TAKEOUT-LIKE PROTEIN"/>
    <property type="match status" value="1"/>
</dbReference>
<feature type="signal peptide" evidence="4">
    <location>
        <begin position="1"/>
        <end position="16"/>
    </location>
</feature>
<comment type="caution">
    <text evidence="5">The sequence shown here is derived from an EMBL/GenBank/DDBJ whole genome shotgun (WGS) entry which is preliminary data.</text>
</comment>
<dbReference type="OrthoDB" id="8186595at2759"/>
<feature type="chain" id="PRO_5038031698" evidence="4">
    <location>
        <begin position="17"/>
        <end position="237"/>
    </location>
</feature>
<dbReference type="EMBL" id="JH668282">
    <property type="protein sequence ID" value="KAG6440853.1"/>
    <property type="molecule type" value="Genomic_DNA"/>
</dbReference>
<dbReference type="PANTHER" id="PTHR11008:SF41">
    <property type="entry name" value="RE70318P"/>
    <property type="match status" value="1"/>
</dbReference>
<evidence type="ECO:0000313" key="5">
    <source>
        <dbReference type="EMBL" id="KAG6440853.1"/>
    </source>
</evidence>
<comment type="similarity">
    <text evidence="3">Belongs to the TO family.</text>
</comment>